<proteinExistence type="inferred from homology"/>
<dbReference type="InterPro" id="IPR011903">
    <property type="entry name" value="TON_0319-like"/>
</dbReference>
<keyword evidence="4" id="KW-1185">Reference proteome</keyword>
<dbReference type="EMBL" id="FN869859">
    <property type="protein sequence ID" value="CCC82060.1"/>
    <property type="molecule type" value="Genomic_DNA"/>
</dbReference>
<organism evidence="3 4">
    <name type="scientific">Thermoproteus tenax (strain ATCC 35583 / DSM 2078 / JCM 9277 / NBRC 100435 / Kra 1)</name>
    <dbReference type="NCBI Taxonomy" id="768679"/>
    <lineage>
        <taxon>Archaea</taxon>
        <taxon>Thermoproteota</taxon>
        <taxon>Thermoprotei</taxon>
        <taxon>Thermoproteales</taxon>
        <taxon>Thermoproteaceae</taxon>
        <taxon>Thermoproteus</taxon>
    </lineage>
</organism>
<dbReference type="Pfam" id="PF13192">
    <property type="entry name" value="Thioredoxin_3"/>
    <property type="match status" value="1"/>
</dbReference>
<dbReference type="Proteomes" id="UP000002654">
    <property type="component" value="Chromosome"/>
</dbReference>
<dbReference type="NCBIfam" id="TIGR02187">
    <property type="entry name" value="PDO_seleno_TRX"/>
    <property type="match status" value="1"/>
</dbReference>
<sequence length="245" mass="27220">MADATPIGPAPAEVPHIEVDEETKEIIKETLSQMDSVVELHYFRGQHCQSRDTNWCVPTEEFLDLLSQLAPAGKLVVHKYDEEKDKDAFAKFGVEPTRVPAIYFGDGFIRYWGAPMGEEVRAFIETVVRLSTGRSGLRARTKNELAALAEKAQKRVYVMTVVTPSCPYCPYAVLLANMFAYESKGKVVSVMVEAYENPDIADQYGVTGVPAVILMREGDPMGNMEFVGVPPEHELLARVKEYAGL</sequence>
<gene>
    <name evidence="3" type="ordered locus">TTX_1429</name>
</gene>
<dbReference type="CDD" id="cd02973">
    <property type="entry name" value="TRX_GRX_like"/>
    <property type="match status" value="1"/>
</dbReference>
<evidence type="ECO:0000313" key="3">
    <source>
        <dbReference type="EMBL" id="CCC82060.1"/>
    </source>
</evidence>
<dbReference type="PATRIC" id="fig|768679.9.peg.1450"/>
<dbReference type="KEGG" id="ttn:TTX_1429"/>
<dbReference type="RefSeq" id="WP_014127314.1">
    <property type="nucleotide sequence ID" value="NC_016070.1"/>
</dbReference>
<dbReference type="eggNOG" id="arCOG01218">
    <property type="taxonomic scope" value="Archaea"/>
</dbReference>
<protein>
    <submittedName>
        <fullName evidence="3">Glutaredoxin-like protein</fullName>
    </submittedName>
</protein>
<dbReference type="PANTHER" id="PTHR37170">
    <property type="entry name" value="GLUTAREDOXIN-RELATED"/>
    <property type="match status" value="1"/>
</dbReference>
<dbReference type="SUPFAM" id="SSF52833">
    <property type="entry name" value="Thioredoxin-like"/>
    <property type="match status" value="2"/>
</dbReference>
<dbReference type="InterPro" id="IPR036249">
    <property type="entry name" value="Thioredoxin-like_sf"/>
</dbReference>
<dbReference type="PaxDb" id="768679-TTX_1429"/>
<dbReference type="Gene3D" id="3.40.30.10">
    <property type="entry name" value="Glutaredoxin"/>
    <property type="match status" value="2"/>
</dbReference>
<feature type="domain" description="Thioredoxin-like fold" evidence="2">
    <location>
        <begin position="160"/>
        <end position="236"/>
    </location>
</feature>
<dbReference type="InterPro" id="IPR012336">
    <property type="entry name" value="Thioredoxin-like_fold"/>
</dbReference>
<dbReference type="PANTHER" id="PTHR37170:SF1">
    <property type="entry name" value="GLUTAREDOXIN-LIKE PROTEIN"/>
    <property type="match status" value="1"/>
</dbReference>
<name>G4RKG5_THETK</name>
<evidence type="ECO:0000259" key="2">
    <source>
        <dbReference type="Pfam" id="PF13192"/>
    </source>
</evidence>
<evidence type="ECO:0000313" key="4">
    <source>
        <dbReference type="Proteomes" id="UP000002654"/>
    </source>
</evidence>
<comment type="similarity">
    <text evidence="1">Belongs to the glutaredoxin family.</text>
</comment>
<reference evidence="3 4" key="1">
    <citation type="journal article" date="2011" name="PLoS ONE">
        <title>The complete genome sequence of Thermoproteus tenax: a physiologically versatile member of the Crenarchaeota.</title>
        <authorList>
            <person name="Siebers B."/>
            <person name="Zaparty M."/>
            <person name="Raddatz G."/>
            <person name="Tjaden B."/>
            <person name="Albers S.V."/>
            <person name="Bell S.D."/>
            <person name="Blombach F."/>
            <person name="Kletzin A."/>
            <person name="Kyrpides N."/>
            <person name="Lanz C."/>
            <person name="Plagens A."/>
            <person name="Rampp M."/>
            <person name="Rosinus A."/>
            <person name="von Jan M."/>
            <person name="Makarova K.S."/>
            <person name="Klenk H.P."/>
            <person name="Schuster S.C."/>
            <person name="Hensel R."/>
        </authorList>
    </citation>
    <scope>NUCLEOTIDE SEQUENCE [LARGE SCALE GENOMIC DNA]</scope>
    <source>
        <strain evidence="4">ATCC 35583 / DSM 2078 / JCM 9277 / NBRC 100435 / Kra 1</strain>
    </source>
</reference>
<dbReference type="STRING" id="768679.TTX_1429"/>
<dbReference type="OrthoDB" id="35385at2157"/>
<dbReference type="GeneID" id="11262308"/>
<dbReference type="HOGENOM" id="CLU_082677_0_0_2"/>
<accession>G4RKG5</accession>
<evidence type="ECO:0000256" key="1">
    <source>
        <dbReference type="ARBA" id="ARBA00007787"/>
    </source>
</evidence>
<dbReference type="AlphaFoldDB" id="G4RKG5"/>